<accession>A0ACA9KK83</accession>
<evidence type="ECO:0000313" key="2">
    <source>
        <dbReference type="Proteomes" id="UP000789366"/>
    </source>
</evidence>
<name>A0ACA9KK83_9GLOM</name>
<evidence type="ECO:0000313" key="1">
    <source>
        <dbReference type="EMBL" id="CAG8478004.1"/>
    </source>
</evidence>
<gene>
    <name evidence="1" type="ORF">SPELUC_LOCUS2000</name>
</gene>
<protein>
    <submittedName>
        <fullName evidence="1">17105_t:CDS:1</fullName>
    </submittedName>
</protein>
<proteinExistence type="predicted"/>
<sequence length="420" mass="48690">MKLSKWLKKNLKGNVKDTLEATIEGLLKLNPPINRNLSTSKQIKAVKRSLQDLKNDKKILKECAPLSTWLNTSEKKKKTLQITKAVDENDHAVFKKTRIFSSSFNISYGFAPESVNVQSINKIENIQSKKTENIFRDRDINNNNAFQRNGVTEDIQETKRIVNQSKRSPSPPLPQRFSFSASEQGSYVEPILQLVERALFKFITRHETHIPLKVVKGFAAKCNPPRQSDFSDADLLCLLNFTIRHVSLFTNQSNKTLFCGKHKLNPSTLLTSFKVEARNYNAHAITQANGRWDDERLQRLSTLALEVSICLGAREEYESLLEIKKKLDFEVMERWVLTVHEDDPQMKKRKIRDIELEELTDFALDVINKLESDQEQLNRIVHMAISKDETLLNIWRCIESKEKKDKIEKFIRLMNIEFNM</sequence>
<reference evidence="1" key="1">
    <citation type="submission" date="2021-06" db="EMBL/GenBank/DDBJ databases">
        <authorList>
            <person name="Kallberg Y."/>
            <person name="Tangrot J."/>
            <person name="Rosling A."/>
        </authorList>
    </citation>
    <scope>NUCLEOTIDE SEQUENCE</scope>
    <source>
        <strain evidence="1">28 12/20/2015</strain>
    </source>
</reference>
<keyword evidence="2" id="KW-1185">Reference proteome</keyword>
<dbReference type="Proteomes" id="UP000789366">
    <property type="component" value="Unassembled WGS sequence"/>
</dbReference>
<comment type="caution">
    <text evidence="1">The sequence shown here is derived from an EMBL/GenBank/DDBJ whole genome shotgun (WGS) entry which is preliminary data.</text>
</comment>
<organism evidence="1 2">
    <name type="scientific">Cetraspora pellucida</name>
    <dbReference type="NCBI Taxonomy" id="1433469"/>
    <lineage>
        <taxon>Eukaryota</taxon>
        <taxon>Fungi</taxon>
        <taxon>Fungi incertae sedis</taxon>
        <taxon>Mucoromycota</taxon>
        <taxon>Glomeromycotina</taxon>
        <taxon>Glomeromycetes</taxon>
        <taxon>Diversisporales</taxon>
        <taxon>Gigasporaceae</taxon>
        <taxon>Cetraspora</taxon>
    </lineage>
</organism>
<dbReference type="EMBL" id="CAJVPW010001214">
    <property type="protein sequence ID" value="CAG8478004.1"/>
    <property type="molecule type" value="Genomic_DNA"/>
</dbReference>
<feature type="non-terminal residue" evidence="1">
    <location>
        <position position="420"/>
    </location>
</feature>